<feature type="transmembrane region" description="Helical" evidence="1">
    <location>
        <begin position="31"/>
        <end position="47"/>
    </location>
</feature>
<sequence>MKAILKYPSIFAVGAAGYSLIELVYRGRTHWSMALTGGICLCGIYAINRLSMLRLSIKAAICAVFITEVEFIVGCLVNIVFKMEVWDYSAQPGNILGQVCPLFCFLWMLLSVGVLTALNIMADKEPSGAAV</sequence>
<feature type="transmembrane region" description="Helical" evidence="1">
    <location>
        <begin position="95"/>
        <end position="118"/>
    </location>
</feature>
<dbReference type="Pfam" id="PF06541">
    <property type="entry name" value="ABC_trans_CmpB"/>
    <property type="match status" value="1"/>
</dbReference>
<feature type="transmembrane region" description="Helical" evidence="1">
    <location>
        <begin position="59"/>
        <end position="83"/>
    </location>
</feature>
<keyword evidence="1" id="KW-0472">Membrane</keyword>
<comment type="caution">
    <text evidence="2">The sequence shown here is derived from an EMBL/GenBank/DDBJ whole genome shotgun (WGS) entry which is preliminary data.</text>
</comment>
<dbReference type="InterPro" id="IPR010540">
    <property type="entry name" value="CmpB_TMEM229"/>
</dbReference>
<name>A0A644ZNV0_9ZZZZ</name>
<evidence type="ECO:0008006" key="3">
    <source>
        <dbReference type="Google" id="ProtNLM"/>
    </source>
</evidence>
<protein>
    <recommendedName>
        <fullName evidence="3">ABC-transporter type IV</fullName>
    </recommendedName>
</protein>
<keyword evidence="1" id="KW-0812">Transmembrane</keyword>
<keyword evidence="1" id="KW-1133">Transmembrane helix</keyword>
<organism evidence="2">
    <name type="scientific">bioreactor metagenome</name>
    <dbReference type="NCBI Taxonomy" id="1076179"/>
    <lineage>
        <taxon>unclassified sequences</taxon>
        <taxon>metagenomes</taxon>
        <taxon>ecological metagenomes</taxon>
    </lineage>
</organism>
<evidence type="ECO:0000256" key="1">
    <source>
        <dbReference type="SAM" id="Phobius"/>
    </source>
</evidence>
<feature type="transmembrane region" description="Helical" evidence="1">
    <location>
        <begin position="7"/>
        <end position="25"/>
    </location>
</feature>
<gene>
    <name evidence="2" type="ORF">SDC9_89296</name>
</gene>
<dbReference type="EMBL" id="VSSQ01009796">
    <property type="protein sequence ID" value="MPM42629.1"/>
    <property type="molecule type" value="Genomic_DNA"/>
</dbReference>
<evidence type="ECO:0000313" key="2">
    <source>
        <dbReference type="EMBL" id="MPM42629.1"/>
    </source>
</evidence>
<reference evidence="2" key="1">
    <citation type="submission" date="2019-08" db="EMBL/GenBank/DDBJ databases">
        <authorList>
            <person name="Kucharzyk K."/>
            <person name="Murdoch R.W."/>
            <person name="Higgins S."/>
            <person name="Loffler F."/>
        </authorList>
    </citation>
    <scope>NUCLEOTIDE SEQUENCE</scope>
</reference>
<dbReference type="AlphaFoldDB" id="A0A644ZNV0"/>
<proteinExistence type="predicted"/>
<accession>A0A644ZNV0</accession>